<dbReference type="AlphaFoldDB" id="A0A9P3H7K0"/>
<protein>
    <recommendedName>
        <fullName evidence="4">F-box domain-containing protein</fullName>
    </recommendedName>
</protein>
<dbReference type="EMBL" id="BQFW01000005">
    <property type="protein sequence ID" value="GJJ71524.1"/>
    <property type="molecule type" value="Genomic_DNA"/>
</dbReference>
<sequence length="731" mass="83218">MTLVARFRAALSVQPPAQPDDPSASRPKMTPAATTALSVPEILEDIFAYLGQPTLYACTRLVSRDWYMCSQRLLRRELVCDIRDPQYDGNRDATLVDQGFQSKLQKTESLHIITQSMDPGFQATWQNLCSTILSRFKPVTSTGDGAPPSSNIKELTLTDHFRIHRANSLDLHLLLPSFCHSSLTILRLTLGNPIKAIHVDAFFLWLPKLEILNVKCNTNMARSGCLFGLEWSDEDIRSIISMDSTRSWNFSSDWRDHPRAQPAISSNLRALRFEKICFPRGVLESILELSPRLQHLHLKDILYIDAALSSEMMLLLGQHPNLANLKTLALPIPENMTRESTMALVARFGSLLSNWSCSVADFSQFAWALLHPGPETLPWKRTMPPLRTNFVTALTLSTGIRHEIEQEKHPRIGPALHQFLCVSPLLETLDARSISFAVEDLDIYGQFFQEISSGSDERRTQSKKAWLCQRLKALYISFYSRTGARMALSPAEQRRLELENPRNSRLVFGYLTRYAPNLEELDIQLGMTNMNLCWGLPILWRLQKIVRLMVYFLCELPETTAEEEIQWLQVGGLPPLDKQGKVSATMESGEKIVSKWSEGYSWGDMELVGDNEDDREFSVCAGTGIDKTFDRSSSSWDPKLAMMGTIEDVILALDEIRQYDQNLLEQQHQEATRQRHRWPSFSKGNQPTRMKRWPEMTGLCLRDMHNRASPLAVTVQHLAGLTKENNTCRYY</sequence>
<reference evidence="2" key="2">
    <citation type="journal article" date="2022" name="Microbiol. Resour. Announc.">
        <title>Whole-Genome Sequence of Entomortierella parvispora E1425, a Mucoromycotan Fungus Associated with Burkholderiaceae-Related Endosymbiotic Bacteria.</title>
        <authorList>
            <person name="Herlambang A."/>
            <person name="Guo Y."/>
            <person name="Takashima Y."/>
            <person name="Narisawa K."/>
            <person name="Ohta H."/>
            <person name="Nishizawa T."/>
        </authorList>
    </citation>
    <scope>NUCLEOTIDE SEQUENCE</scope>
    <source>
        <strain evidence="2">E1425</strain>
    </source>
</reference>
<feature type="region of interest" description="Disordered" evidence="1">
    <location>
        <begin position="670"/>
        <end position="689"/>
    </location>
</feature>
<reference evidence="2" key="1">
    <citation type="submission" date="2021-11" db="EMBL/GenBank/DDBJ databases">
        <authorList>
            <person name="Herlambang A."/>
            <person name="Guo Y."/>
            <person name="Takashima Y."/>
            <person name="Nishizawa T."/>
        </authorList>
    </citation>
    <scope>NUCLEOTIDE SEQUENCE</scope>
    <source>
        <strain evidence="2">E1425</strain>
    </source>
</reference>
<keyword evidence="3" id="KW-1185">Reference proteome</keyword>
<accession>A0A9P3H7K0</accession>
<name>A0A9P3H7K0_9FUNG</name>
<comment type="caution">
    <text evidence="2">The sequence shown here is derived from an EMBL/GenBank/DDBJ whole genome shotgun (WGS) entry which is preliminary data.</text>
</comment>
<proteinExistence type="predicted"/>
<dbReference type="OrthoDB" id="2336258at2759"/>
<evidence type="ECO:0000313" key="2">
    <source>
        <dbReference type="EMBL" id="GJJ71524.1"/>
    </source>
</evidence>
<dbReference type="Proteomes" id="UP000827284">
    <property type="component" value="Unassembled WGS sequence"/>
</dbReference>
<evidence type="ECO:0000313" key="3">
    <source>
        <dbReference type="Proteomes" id="UP000827284"/>
    </source>
</evidence>
<organism evidence="2 3">
    <name type="scientific">Entomortierella parvispora</name>
    <dbReference type="NCBI Taxonomy" id="205924"/>
    <lineage>
        <taxon>Eukaryota</taxon>
        <taxon>Fungi</taxon>
        <taxon>Fungi incertae sedis</taxon>
        <taxon>Mucoromycota</taxon>
        <taxon>Mortierellomycotina</taxon>
        <taxon>Mortierellomycetes</taxon>
        <taxon>Mortierellales</taxon>
        <taxon>Mortierellaceae</taxon>
        <taxon>Entomortierella</taxon>
    </lineage>
</organism>
<evidence type="ECO:0008006" key="4">
    <source>
        <dbReference type="Google" id="ProtNLM"/>
    </source>
</evidence>
<evidence type="ECO:0000256" key="1">
    <source>
        <dbReference type="SAM" id="MobiDB-lite"/>
    </source>
</evidence>
<gene>
    <name evidence="2" type="ORF">EMPS_03874</name>
</gene>